<accession>A0A6M0R7I4</accession>
<dbReference type="AlphaFoldDB" id="A0A6M0R7I4"/>
<name>A0A6M0R7I4_9CLOT</name>
<dbReference type="Proteomes" id="UP000473885">
    <property type="component" value="Unassembled WGS sequence"/>
</dbReference>
<gene>
    <name evidence="1" type="ORF">FDF74_03070</name>
</gene>
<protein>
    <submittedName>
        <fullName evidence="1">CotS family spore coat protein</fullName>
    </submittedName>
</protein>
<evidence type="ECO:0000313" key="1">
    <source>
        <dbReference type="EMBL" id="NEZ46191.1"/>
    </source>
</evidence>
<dbReference type="Gene3D" id="3.90.1200.10">
    <property type="match status" value="1"/>
</dbReference>
<dbReference type="SUPFAM" id="SSF56112">
    <property type="entry name" value="Protein kinase-like (PK-like)"/>
    <property type="match status" value="1"/>
</dbReference>
<keyword evidence="2" id="KW-1185">Reference proteome</keyword>
<dbReference type="InterPro" id="IPR014255">
    <property type="entry name" value="Spore_coat_CotS"/>
</dbReference>
<sequence length="351" mass="42563">MGDRRLVAYGENIISKNETKMIKKVLNKYDFRAIDFSKVRSVYKIETTSGNKCLKRTKHGKYKIRNGHMLVEELKKAGFNNIADYYNTKQGAYYVKYNKWVFYATDWIDGEECDLSYIEEVEECAKLLGEFHKATKNIDLSKINVKNHLKKWPKVFSRNLNDMEKFKKVIQHKRVKNEFDSIYYEHIENFYSRGLVALNYLNTSDYYRISKETNKDKSLCHNSFYYQNIIKKDNKYYLIDLDSIIIDIQVNDLGKFIRRLMAKKEYQWDFEKAKRIIKAYNSVYKLEKSDLEVMLALIIFPHKFWKLGKKRYKKHKHWSEGKYMNKLNKIIKYDEYERKFLEEYIKYLEEY</sequence>
<dbReference type="RefSeq" id="WP_163248503.1">
    <property type="nucleotide sequence ID" value="NZ_SXDP01000002.1"/>
</dbReference>
<dbReference type="NCBIfam" id="TIGR02906">
    <property type="entry name" value="spore_CotS"/>
    <property type="match status" value="1"/>
</dbReference>
<dbReference type="InterPro" id="IPR047175">
    <property type="entry name" value="CotS-like"/>
</dbReference>
<evidence type="ECO:0000313" key="2">
    <source>
        <dbReference type="Proteomes" id="UP000473885"/>
    </source>
</evidence>
<organism evidence="1 2">
    <name type="scientific">Clostridium niameyense</name>
    <dbReference type="NCBI Taxonomy" id="1622073"/>
    <lineage>
        <taxon>Bacteria</taxon>
        <taxon>Bacillati</taxon>
        <taxon>Bacillota</taxon>
        <taxon>Clostridia</taxon>
        <taxon>Eubacteriales</taxon>
        <taxon>Clostridiaceae</taxon>
        <taxon>Clostridium</taxon>
    </lineage>
</organism>
<reference evidence="1 2" key="1">
    <citation type="submission" date="2019-04" db="EMBL/GenBank/DDBJ databases">
        <title>Genome sequencing of Clostridium botulinum Groups I-IV and Clostridium butyricum.</title>
        <authorList>
            <person name="Brunt J."/>
            <person name="Van Vliet A.H.M."/>
            <person name="Stringer S.C."/>
            <person name="Carter A.T."/>
            <person name="Peck M.W."/>
        </authorList>
    </citation>
    <scope>NUCLEOTIDE SEQUENCE [LARGE SCALE GENOMIC DNA]</scope>
    <source>
        <strain evidence="1 2">IFR 18/094</strain>
    </source>
</reference>
<dbReference type="Gene3D" id="3.30.200.20">
    <property type="entry name" value="Phosphorylase Kinase, domain 1"/>
    <property type="match status" value="1"/>
</dbReference>
<dbReference type="PANTHER" id="PTHR39179">
    <property type="entry name" value="SPORE COAT PROTEIN I"/>
    <property type="match status" value="1"/>
</dbReference>
<dbReference type="PANTHER" id="PTHR39179:SF1">
    <property type="entry name" value="SPORE COAT PROTEIN I"/>
    <property type="match status" value="1"/>
</dbReference>
<dbReference type="GO" id="GO:0042601">
    <property type="term" value="C:endospore-forming forespore"/>
    <property type="evidence" value="ECO:0007669"/>
    <property type="project" value="TreeGrafter"/>
</dbReference>
<dbReference type="EMBL" id="SXDP01000002">
    <property type="protein sequence ID" value="NEZ46191.1"/>
    <property type="molecule type" value="Genomic_DNA"/>
</dbReference>
<keyword evidence="1" id="KW-0946">Virion</keyword>
<comment type="caution">
    <text evidence="1">The sequence shown here is derived from an EMBL/GenBank/DDBJ whole genome shotgun (WGS) entry which is preliminary data.</text>
</comment>
<dbReference type="InterPro" id="IPR011009">
    <property type="entry name" value="Kinase-like_dom_sf"/>
</dbReference>
<keyword evidence="1" id="KW-0167">Capsid protein</keyword>
<proteinExistence type="predicted"/>